<evidence type="ECO:0000259" key="1">
    <source>
        <dbReference type="Pfam" id="PF03551"/>
    </source>
</evidence>
<proteinExistence type="predicted"/>
<dbReference type="InterPro" id="IPR036390">
    <property type="entry name" value="WH_DNA-bd_sf"/>
</dbReference>
<dbReference type="RefSeq" id="WP_104121634.1">
    <property type="nucleotide sequence ID" value="NZ_PRKW01000004.1"/>
</dbReference>
<feature type="domain" description="Transcription regulator PadR N-terminal" evidence="1">
    <location>
        <begin position="22"/>
        <end position="89"/>
    </location>
</feature>
<dbReference type="InterPro" id="IPR036388">
    <property type="entry name" value="WH-like_DNA-bd_sf"/>
</dbReference>
<organism evidence="2 3">
    <name type="scientific">Arthrobacter pityocampae</name>
    <dbReference type="NCBI Taxonomy" id="547334"/>
    <lineage>
        <taxon>Bacteria</taxon>
        <taxon>Bacillati</taxon>
        <taxon>Actinomycetota</taxon>
        <taxon>Actinomycetes</taxon>
        <taxon>Micrococcales</taxon>
        <taxon>Micrococcaceae</taxon>
        <taxon>Arthrobacter</taxon>
    </lineage>
</organism>
<name>A0A2S5IXD9_9MICC</name>
<dbReference type="Proteomes" id="UP000239297">
    <property type="component" value="Unassembled WGS sequence"/>
</dbReference>
<evidence type="ECO:0000313" key="2">
    <source>
        <dbReference type="EMBL" id="PPB49197.1"/>
    </source>
</evidence>
<comment type="caution">
    <text evidence="2">The sequence shown here is derived from an EMBL/GenBank/DDBJ whole genome shotgun (WGS) entry which is preliminary data.</text>
</comment>
<keyword evidence="3" id="KW-1185">Reference proteome</keyword>
<dbReference type="Gene3D" id="1.10.10.10">
    <property type="entry name" value="Winged helix-like DNA-binding domain superfamily/Winged helix DNA-binding domain"/>
    <property type="match status" value="1"/>
</dbReference>
<dbReference type="EMBL" id="PRKW01000004">
    <property type="protein sequence ID" value="PPB49197.1"/>
    <property type="molecule type" value="Genomic_DNA"/>
</dbReference>
<accession>A0A2S5IXD9</accession>
<dbReference type="Pfam" id="PF03551">
    <property type="entry name" value="PadR"/>
    <property type="match status" value="1"/>
</dbReference>
<sequence length="114" mass="12708">MADDDDLIAGHLQELRRGTVVLACLTRLRIPDYGYALLEALDALGIQVDANTLYPLLRRLEKQGLLTSEWNTAESRPRKFYRTSPTGDALAATLSADWDRLTASLHRISEGELP</sequence>
<dbReference type="PANTHER" id="PTHR33169:SF14">
    <property type="entry name" value="TRANSCRIPTIONAL REGULATOR RV3488"/>
    <property type="match status" value="1"/>
</dbReference>
<gene>
    <name evidence="2" type="ORF">C4K88_10885</name>
</gene>
<dbReference type="SUPFAM" id="SSF46785">
    <property type="entry name" value="Winged helix' DNA-binding domain"/>
    <property type="match status" value="1"/>
</dbReference>
<dbReference type="InterPro" id="IPR052509">
    <property type="entry name" value="Metal_resp_DNA-bind_regulator"/>
</dbReference>
<dbReference type="AlphaFoldDB" id="A0A2S5IXD9"/>
<reference evidence="2 3" key="1">
    <citation type="journal article" date="2014" name="Int. J. Syst. Evol. Microbiol.">
        <title>Arthrobacter pityocampae sp. nov., isolated from Thaumetopoea pityocampa (Lep., Thaumetopoeidae).</title>
        <authorList>
            <person name="Ince I.A."/>
            <person name="Demirbag Z."/>
            <person name="Kati H."/>
        </authorList>
    </citation>
    <scope>NUCLEOTIDE SEQUENCE [LARGE SCALE GENOMIC DNA]</scope>
    <source>
        <strain evidence="2 3">Tp2</strain>
    </source>
</reference>
<dbReference type="OrthoDB" id="122286at2"/>
<protein>
    <submittedName>
        <fullName evidence="2">PadR family transcriptional regulator</fullName>
    </submittedName>
</protein>
<evidence type="ECO:0000313" key="3">
    <source>
        <dbReference type="Proteomes" id="UP000239297"/>
    </source>
</evidence>
<dbReference type="InterPro" id="IPR005149">
    <property type="entry name" value="Tscrpt_reg_PadR_N"/>
</dbReference>
<dbReference type="PANTHER" id="PTHR33169">
    <property type="entry name" value="PADR-FAMILY TRANSCRIPTIONAL REGULATOR"/>
    <property type="match status" value="1"/>
</dbReference>